<accession>A0A9W8ILV1</accession>
<feature type="compositionally biased region" description="Basic and acidic residues" evidence="1">
    <location>
        <begin position="162"/>
        <end position="175"/>
    </location>
</feature>
<evidence type="ECO:0000313" key="3">
    <source>
        <dbReference type="EMBL" id="KAJ2867408.1"/>
    </source>
</evidence>
<protein>
    <recommendedName>
        <fullName evidence="2">Deoxyribonuclease NucA/NucB domain-containing protein</fullName>
    </recommendedName>
</protein>
<keyword evidence="4" id="KW-1185">Reference proteome</keyword>
<dbReference type="Pfam" id="PF14040">
    <property type="entry name" value="DNase_NucA_NucB"/>
    <property type="match status" value="1"/>
</dbReference>
<dbReference type="EMBL" id="JANBUY010000019">
    <property type="protein sequence ID" value="KAJ2867408.1"/>
    <property type="molecule type" value="Genomic_DNA"/>
</dbReference>
<dbReference type="InterPro" id="IPR029476">
    <property type="entry name" value="DNase_NucA_NucB"/>
</dbReference>
<evidence type="ECO:0000256" key="1">
    <source>
        <dbReference type="SAM" id="MobiDB-lite"/>
    </source>
</evidence>
<comment type="caution">
    <text evidence="3">The sequence shown here is derived from an EMBL/GenBank/DDBJ whole genome shotgun (WGS) entry which is preliminary data.</text>
</comment>
<feature type="domain" description="Deoxyribonuclease NucA/NucB" evidence="2">
    <location>
        <begin position="46"/>
        <end position="88"/>
    </location>
</feature>
<feature type="region of interest" description="Disordered" evidence="1">
    <location>
        <begin position="156"/>
        <end position="180"/>
    </location>
</feature>
<name>A0A9W8ILV1_9FUNG</name>
<proteinExistence type="predicted"/>
<evidence type="ECO:0000259" key="2">
    <source>
        <dbReference type="Pfam" id="PF14040"/>
    </source>
</evidence>
<dbReference type="Proteomes" id="UP001140074">
    <property type="component" value="Unassembled WGS sequence"/>
</dbReference>
<organism evidence="3 4">
    <name type="scientific">Coemansia aciculifera</name>
    <dbReference type="NCBI Taxonomy" id="417176"/>
    <lineage>
        <taxon>Eukaryota</taxon>
        <taxon>Fungi</taxon>
        <taxon>Fungi incertae sedis</taxon>
        <taxon>Zoopagomycota</taxon>
        <taxon>Kickxellomycotina</taxon>
        <taxon>Kickxellomycetes</taxon>
        <taxon>Kickxellales</taxon>
        <taxon>Kickxellaceae</taxon>
        <taxon>Coemansia</taxon>
    </lineage>
</organism>
<gene>
    <name evidence="3" type="ORF">GGH94_000855</name>
</gene>
<sequence>MDLDQISYSRLASCEQGWWKNDKIDPSTTDKTKFTKECVILFWDRDEFPPSSSSHGGAKNKPSVLCVDQAQNRGEGSKLGSSMKDMGDGKLLLGIKGYDKAFCDKEYEKMSDIRQAMIFDKNKGISKLDFLADCRNNKIEISKEKLKDKYKKKVQMSDSEIEEYKKKKPAKDAAKATKKANNKRLADALADDINKKLKIDSPSCPT</sequence>
<evidence type="ECO:0000313" key="4">
    <source>
        <dbReference type="Proteomes" id="UP001140074"/>
    </source>
</evidence>
<dbReference type="AlphaFoldDB" id="A0A9W8ILV1"/>
<reference evidence="3" key="1">
    <citation type="submission" date="2022-07" db="EMBL/GenBank/DDBJ databases">
        <title>Phylogenomic reconstructions and comparative analyses of Kickxellomycotina fungi.</title>
        <authorList>
            <person name="Reynolds N.K."/>
            <person name="Stajich J.E."/>
            <person name="Barry K."/>
            <person name="Grigoriev I.V."/>
            <person name="Crous P."/>
            <person name="Smith M.E."/>
        </authorList>
    </citation>
    <scope>NUCLEOTIDE SEQUENCE</scope>
    <source>
        <strain evidence="3">RSA 476</strain>
    </source>
</reference>